<comment type="caution">
    <text evidence="6">The sequence shown here is derived from an EMBL/GenBank/DDBJ whole genome shotgun (WGS) entry which is preliminary data.</text>
</comment>
<feature type="domain" description="Haemolysin activator HlyB C-terminal" evidence="4">
    <location>
        <begin position="190"/>
        <end position="508"/>
    </location>
</feature>
<evidence type="ECO:0000256" key="1">
    <source>
        <dbReference type="ARBA" id="ARBA00022452"/>
    </source>
</evidence>
<keyword evidence="1" id="KW-0472">Membrane</keyword>
<dbReference type="Pfam" id="PF08479">
    <property type="entry name" value="POTRA_2"/>
    <property type="match status" value="1"/>
</dbReference>
<dbReference type="InterPro" id="IPR013686">
    <property type="entry name" value="Polypept-transport_assoc_ShlB"/>
</dbReference>
<dbReference type="PANTHER" id="PTHR34597">
    <property type="entry name" value="SLR1661 PROTEIN"/>
    <property type="match status" value="1"/>
</dbReference>
<feature type="domain" description="Polypeptide-transport-associated ShlB-type" evidence="5">
    <location>
        <begin position="54"/>
        <end position="127"/>
    </location>
</feature>
<organism evidence="6 7">
    <name type="scientific">Pseudomonas fontis</name>
    <dbReference type="NCBI Taxonomy" id="2942633"/>
    <lineage>
        <taxon>Bacteria</taxon>
        <taxon>Pseudomonadati</taxon>
        <taxon>Pseudomonadota</taxon>
        <taxon>Gammaproteobacteria</taxon>
        <taxon>Pseudomonadales</taxon>
        <taxon>Pseudomonadaceae</taxon>
        <taxon>Pseudomonas</taxon>
    </lineage>
</organism>
<dbReference type="Gene3D" id="3.10.20.310">
    <property type="entry name" value="membrane protein fhac"/>
    <property type="match status" value="1"/>
</dbReference>
<keyword evidence="2" id="KW-0812">Transmembrane</keyword>
<evidence type="ECO:0000259" key="5">
    <source>
        <dbReference type="Pfam" id="PF08479"/>
    </source>
</evidence>
<dbReference type="PANTHER" id="PTHR34597:SF6">
    <property type="entry name" value="BLR6126 PROTEIN"/>
    <property type="match status" value="1"/>
</dbReference>
<gene>
    <name evidence="6" type="ORF">M5G11_06630</name>
</gene>
<reference evidence="6 7" key="1">
    <citation type="submission" date="2022-05" db="EMBL/GenBank/DDBJ databases">
        <title>Novel Pseudomonas spp. Isolated from a Rainbow Trout Aquaculture Facility.</title>
        <authorList>
            <person name="Testerman T."/>
            <person name="Graf J."/>
        </authorList>
    </citation>
    <scope>NUCLEOTIDE SEQUENCE [LARGE SCALE GENOMIC DNA]</scope>
    <source>
        <strain evidence="6 7">ID681</strain>
    </source>
</reference>
<dbReference type="Pfam" id="PF03865">
    <property type="entry name" value="ShlB"/>
    <property type="match status" value="1"/>
</dbReference>
<dbReference type="Gene3D" id="2.40.160.50">
    <property type="entry name" value="membrane protein fhac: a member of the omp85/tpsb transporter family"/>
    <property type="match status" value="1"/>
</dbReference>
<proteinExistence type="predicted"/>
<evidence type="ECO:0000313" key="7">
    <source>
        <dbReference type="Proteomes" id="UP001148203"/>
    </source>
</evidence>
<sequence>MNAAVGPYGFSERGGGVEHLFFKRHGARAGLLLALVSSTATANDTAPDAERRVDINEYVVRGNSVLDSRAIEEAVYPFLGPQKSLADLEGAREALQKRYQALGYQSVFVELPEQKVEGGIVYLQVSETKVGRVRVVGAKHYSPVQIREQVPALSEGQVPDFAKVQGELAELNRNPGRQVMPLVREGQRPGTMDVDLQVEDKQPWHASIGLNNDYSADTEKLRSVATVGYNNLWQLGHAISLTWFTAPEDRDNAEVWSGSYSAPLNERWSVQLSGYKSDSNVATVGGSNVLGKGHSYGISAIYTLPSEGNWAHSLSAGIDFKDFDEQVRFGDSYDTVPLKYAPISLGYNGYRYSEASQLGLGLNLVAGTRRLFGYGSNDQSFDYKRYRADSSFVLLKGDANYTFSVAGDWQSASKTAFQLASGPLVSNEQFAAGGATSVRGYLAAERTGDNGLLFSQELRTPSLGKYVGSYISDWRFYVFAEGAQLSLKDALPEQDDSYSLASVGIGTRATLSDWLSGSLDWGLPLKDGPNTDKNDSRLHFSVQATF</sequence>
<accession>A0ABT5NPX1</accession>
<keyword evidence="1" id="KW-1134">Transmembrane beta strand</keyword>
<dbReference type="Proteomes" id="UP001148203">
    <property type="component" value="Unassembled WGS sequence"/>
</dbReference>
<dbReference type="RefSeq" id="WP_273911187.1">
    <property type="nucleotide sequence ID" value="NZ_JAMDGX010000038.1"/>
</dbReference>
<dbReference type="InterPro" id="IPR051544">
    <property type="entry name" value="TPS_OM_transporter"/>
</dbReference>
<keyword evidence="3" id="KW-0998">Cell outer membrane</keyword>
<evidence type="ECO:0000256" key="2">
    <source>
        <dbReference type="ARBA" id="ARBA00022692"/>
    </source>
</evidence>
<dbReference type="InterPro" id="IPR005565">
    <property type="entry name" value="Hemolysn_activator_HlyB_C"/>
</dbReference>
<evidence type="ECO:0000256" key="3">
    <source>
        <dbReference type="ARBA" id="ARBA00023237"/>
    </source>
</evidence>
<dbReference type="EMBL" id="JAMDGY010000017">
    <property type="protein sequence ID" value="MDD0990213.1"/>
    <property type="molecule type" value="Genomic_DNA"/>
</dbReference>
<evidence type="ECO:0000313" key="6">
    <source>
        <dbReference type="EMBL" id="MDD0990213.1"/>
    </source>
</evidence>
<evidence type="ECO:0000259" key="4">
    <source>
        <dbReference type="Pfam" id="PF03865"/>
    </source>
</evidence>
<protein>
    <submittedName>
        <fullName evidence="6">ShlB/FhaC/HecB family hemolysin secretion/activation protein</fullName>
    </submittedName>
</protein>
<keyword evidence="7" id="KW-1185">Reference proteome</keyword>
<name>A0ABT5NPX1_9PSED</name>